<dbReference type="OrthoDB" id="4070395at2759"/>
<sequence length="214" mass="24517">MAVRSRKRSNKKKTLLRTSVAQENNATYLLAAEELHESSIDLNVGTEAPPVEHLENLMPAKELNHLRKQGLQQLEPINEHENSEDEETMKLESVTKDSGPVSETEVQKLLLSYAFTSGLVQEEDEEDLRGTLTTMSSPSASSVSTYFQAFIEKTKQFFYSLSLYLIEKFQALKNSVYEVFWIIVIYINYWFPNVGNYMRYVNCQYSPGAESSLY</sequence>
<reference evidence="3 4" key="1">
    <citation type="journal article" date="2019" name="BMC Genomics">
        <title>Chromosome level assembly and comparative genome analysis confirm lager-brewing yeasts originated from a single hybridization.</title>
        <authorList>
            <person name="Salazar A.N."/>
            <person name="Gorter de Vries A.R."/>
            <person name="van den Broek M."/>
            <person name="Brouwers N."/>
            <person name="de la Torre Cortes P."/>
            <person name="Kuijpers N.G.A."/>
            <person name="Daran J.G."/>
            <person name="Abeel T."/>
        </authorList>
    </citation>
    <scope>NUCLEOTIDE SEQUENCE [LARGE SCALE GENOMIC DNA]</scope>
    <source>
        <strain evidence="3 4">CBS 1483</strain>
    </source>
</reference>
<evidence type="ECO:0000313" key="4">
    <source>
        <dbReference type="Proteomes" id="UP000501346"/>
    </source>
</evidence>
<keyword evidence="2" id="KW-0812">Transmembrane</keyword>
<evidence type="ECO:0000313" key="3">
    <source>
        <dbReference type="EMBL" id="QID87284.1"/>
    </source>
</evidence>
<proteinExistence type="predicted"/>
<dbReference type="Proteomes" id="UP000501346">
    <property type="component" value="Chromosome SeXIII-ScXIII"/>
</dbReference>
<evidence type="ECO:0000256" key="1">
    <source>
        <dbReference type="SAM" id="MobiDB-lite"/>
    </source>
</evidence>
<dbReference type="EMBL" id="CP049010">
    <property type="protein sequence ID" value="QID87284.1"/>
    <property type="molecule type" value="Genomic_DNA"/>
</dbReference>
<keyword evidence="4" id="KW-1185">Reference proteome</keyword>
<feature type="region of interest" description="Disordered" evidence="1">
    <location>
        <begin position="77"/>
        <end position="97"/>
    </location>
</feature>
<keyword evidence="2" id="KW-0472">Membrane</keyword>
<protein>
    <submittedName>
        <fullName evidence="3">Uncharacterized protein</fullName>
    </submittedName>
</protein>
<name>A0A6C1EF94_SACPS</name>
<evidence type="ECO:0000256" key="2">
    <source>
        <dbReference type="SAM" id="Phobius"/>
    </source>
</evidence>
<accession>A0A6C1EF94</accession>
<keyword evidence="2" id="KW-1133">Transmembrane helix</keyword>
<organism evidence="3 4">
    <name type="scientific">Saccharomyces pastorianus</name>
    <name type="common">Lager yeast</name>
    <name type="synonym">Saccharomyces cerevisiae x Saccharomyces eubayanus</name>
    <dbReference type="NCBI Taxonomy" id="27292"/>
    <lineage>
        <taxon>Eukaryota</taxon>
        <taxon>Fungi</taxon>
        <taxon>Dikarya</taxon>
        <taxon>Ascomycota</taxon>
        <taxon>Saccharomycotina</taxon>
        <taxon>Saccharomycetes</taxon>
        <taxon>Saccharomycetales</taxon>
        <taxon>Saccharomycetaceae</taxon>
        <taxon>Saccharomyces</taxon>
    </lineage>
</organism>
<dbReference type="AlphaFoldDB" id="A0A6C1EF94"/>
<gene>
    <name evidence="3" type="ORF">GRS66_009955</name>
</gene>
<feature type="transmembrane region" description="Helical" evidence="2">
    <location>
        <begin position="175"/>
        <end position="191"/>
    </location>
</feature>